<organism evidence="1 2">
    <name type="scientific">Elysia crispata</name>
    <name type="common">lettuce slug</name>
    <dbReference type="NCBI Taxonomy" id="231223"/>
    <lineage>
        <taxon>Eukaryota</taxon>
        <taxon>Metazoa</taxon>
        <taxon>Spiralia</taxon>
        <taxon>Lophotrochozoa</taxon>
        <taxon>Mollusca</taxon>
        <taxon>Gastropoda</taxon>
        <taxon>Heterobranchia</taxon>
        <taxon>Euthyneura</taxon>
        <taxon>Panpulmonata</taxon>
        <taxon>Sacoglossa</taxon>
        <taxon>Placobranchoidea</taxon>
        <taxon>Plakobranchidae</taxon>
        <taxon>Elysia</taxon>
    </lineage>
</organism>
<comment type="caution">
    <text evidence="1">The sequence shown here is derived from an EMBL/GenBank/DDBJ whole genome shotgun (WGS) entry which is preliminary data.</text>
</comment>
<protein>
    <submittedName>
        <fullName evidence="1">Uncharacterized protein</fullName>
    </submittedName>
</protein>
<evidence type="ECO:0000313" key="1">
    <source>
        <dbReference type="EMBL" id="KAK3708065.1"/>
    </source>
</evidence>
<sequence>MRAAAVALHLQSLGPLPVEHQSGCCSPAPTTTGAPTCTTSERLLHWGSYLYDIRAAAVALHLQPLGLRCVRYQSGCCSPALTATGAPTCTISERLLHWSPYLYNNSADAVALHLQLLEPLPVQYQSGCCSPAPTATGPRPARYKRGCCSLAPTATGPLPVRYLSGCCSPAPTATGALPLRYQRGCCSPAATATGALPVRYQSCCCSPPPTATEAPTCTILERLLHWGPCLYDIRADALILHKQPLGPLPVRYQSGCCSPAPTATGAPPCTISERMLHWGSYLYNIRAAAVAQHLQPLGPDLYYMRAAAVALHPQPLGPLPVPHQSGSVSPAPTATGAPTCTTSDGAAAVAVHLQPLGSYLYDIRVGDVALHLQPLGLRSVRYQRGCCNPAPTDTGAPTFITEQMLADALTLHLQPLGPLPVRYESGCCSPAPTVTGAPTCTTSERLLLPSTYSHWGPYLYDIRADAVALHLQPLEPLPVQYQSGYCSPAPTATGAPTCTISEWLLHWGPYLYNNSADAVALHLQLLEPYQYNIRAAAVALHLQPLGPLPVQHQSGCCSPAPTATGPRPVRYESSFCSPAPTATGAPTCTTSERLL</sequence>
<dbReference type="EMBL" id="JAWDGP010007703">
    <property type="protein sequence ID" value="KAK3708065.1"/>
    <property type="molecule type" value="Genomic_DNA"/>
</dbReference>
<keyword evidence="2" id="KW-1185">Reference proteome</keyword>
<name>A0AAE0XSC9_9GAST</name>
<dbReference type="Proteomes" id="UP001283361">
    <property type="component" value="Unassembled WGS sequence"/>
</dbReference>
<reference evidence="1" key="1">
    <citation type="journal article" date="2023" name="G3 (Bethesda)">
        <title>A reference genome for the long-term kleptoplast-retaining sea slug Elysia crispata morphotype clarki.</title>
        <authorList>
            <person name="Eastman K.E."/>
            <person name="Pendleton A.L."/>
            <person name="Shaikh M.A."/>
            <person name="Suttiyut T."/>
            <person name="Ogas R."/>
            <person name="Tomko P."/>
            <person name="Gavelis G."/>
            <person name="Widhalm J.R."/>
            <person name="Wisecaver J.H."/>
        </authorList>
    </citation>
    <scope>NUCLEOTIDE SEQUENCE</scope>
    <source>
        <strain evidence="1">ECLA1</strain>
    </source>
</reference>
<proteinExistence type="predicted"/>
<gene>
    <name evidence="1" type="ORF">RRG08_055780</name>
</gene>
<evidence type="ECO:0000313" key="2">
    <source>
        <dbReference type="Proteomes" id="UP001283361"/>
    </source>
</evidence>
<dbReference type="AlphaFoldDB" id="A0AAE0XSC9"/>
<accession>A0AAE0XSC9</accession>